<dbReference type="PROSITE" id="PS51450">
    <property type="entry name" value="LRR"/>
    <property type="match status" value="1"/>
</dbReference>
<organism evidence="4 5">
    <name type="scientific">Pieris macdunnoughi</name>
    <dbReference type="NCBI Taxonomy" id="345717"/>
    <lineage>
        <taxon>Eukaryota</taxon>
        <taxon>Metazoa</taxon>
        <taxon>Ecdysozoa</taxon>
        <taxon>Arthropoda</taxon>
        <taxon>Hexapoda</taxon>
        <taxon>Insecta</taxon>
        <taxon>Pterygota</taxon>
        <taxon>Neoptera</taxon>
        <taxon>Endopterygota</taxon>
        <taxon>Lepidoptera</taxon>
        <taxon>Glossata</taxon>
        <taxon>Ditrysia</taxon>
        <taxon>Papilionoidea</taxon>
        <taxon>Pieridae</taxon>
        <taxon>Pierinae</taxon>
        <taxon>Pieris</taxon>
    </lineage>
</organism>
<dbReference type="Pfam" id="PF13855">
    <property type="entry name" value="LRR_8"/>
    <property type="match status" value="2"/>
</dbReference>
<dbReference type="SMART" id="SM00369">
    <property type="entry name" value="LRR_TYP"/>
    <property type="match status" value="8"/>
</dbReference>
<evidence type="ECO:0000313" key="5">
    <source>
        <dbReference type="Proteomes" id="UP000663880"/>
    </source>
</evidence>
<dbReference type="EMBL" id="CAJOBZ010000010">
    <property type="protein sequence ID" value="CAF4831254.1"/>
    <property type="molecule type" value="Genomic_DNA"/>
</dbReference>
<keyword evidence="5" id="KW-1185">Reference proteome</keyword>
<dbReference type="PANTHER" id="PTHR24366">
    <property type="entry name" value="IG(IMMUNOGLOBULIN) AND LRR(LEUCINE RICH REPEAT) DOMAINS"/>
    <property type="match status" value="1"/>
</dbReference>
<dbReference type="InterPro" id="IPR003591">
    <property type="entry name" value="Leu-rich_rpt_typical-subtyp"/>
</dbReference>
<feature type="chain" id="PRO_5032874128" description="Connectin" evidence="3">
    <location>
        <begin position="23"/>
        <end position="500"/>
    </location>
</feature>
<dbReference type="SUPFAM" id="SSF52058">
    <property type="entry name" value="L domain-like"/>
    <property type="match status" value="1"/>
</dbReference>
<evidence type="ECO:0000313" key="4">
    <source>
        <dbReference type="EMBL" id="CAF4831254.1"/>
    </source>
</evidence>
<evidence type="ECO:0008006" key="6">
    <source>
        <dbReference type="Google" id="ProtNLM"/>
    </source>
</evidence>
<dbReference type="FunFam" id="3.80.10.10:FF:001360">
    <property type="entry name" value="Uncharacterized protein"/>
    <property type="match status" value="1"/>
</dbReference>
<dbReference type="InterPro" id="IPR032675">
    <property type="entry name" value="LRR_dom_sf"/>
</dbReference>
<dbReference type="AlphaFoldDB" id="A0A821QSU4"/>
<comment type="caution">
    <text evidence="4">The sequence shown here is derived from an EMBL/GenBank/DDBJ whole genome shotgun (WGS) entry which is preliminary data.</text>
</comment>
<dbReference type="InterPro" id="IPR001611">
    <property type="entry name" value="Leu-rich_rpt"/>
</dbReference>
<keyword evidence="3" id="KW-0732">Signal</keyword>
<keyword evidence="1" id="KW-0433">Leucine-rich repeat</keyword>
<keyword evidence="2" id="KW-0677">Repeat</keyword>
<dbReference type="Proteomes" id="UP000663880">
    <property type="component" value="Unassembled WGS sequence"/>
</dbReference>
<evidence type="ECO:0000256" key="3">
    <source>
        <dbReference type="SAM" id="SignalP"/>
    </source>
</evidence>
<gene>
    <name evidence="4" type="ORF">PMACD_LOCUS5338</name>
</gene>
<sequence>MRAQRIPAALLLLLIAIDSLHANRRKQKEKVIQTSINICDISDRDSKVHCYCEHSPDINEATKTECWVFNGGIEKTDPLWTSFTSQMNIEILAFNVRADGGLSFVPTRVLRYLRKLTQFSIKYSSISRIESFTFTNLTSVHEMTLTKNQIVVLNRHAFYNLPNLTVLTLDENKIKKLETETFFELPALQKLFLTSNNITVIEDGAFKHLVNLLELELDRNNISDLKKECFDGLANLKRLDLRRNKIAILNSFTFIELWNLQDLLLDYNEIYELAQRTFDGLSQLKKLSLSYNRLITLADGLFEGVRGLSALNLRHNKLKRFTIDNLRPIYDNIKLQKSEISLEGNDFDCDCHLAWMHKLRNEAKSIKVRTSLENFLCKLNFTLLPNSHFTYYERIDTKNNVDSDKIKDDAENTEEFHDEIDESYLDEPKKVRGDNERTLLQIPVELLPCPAEVKSVTDRTYTYPSQNEAKDYRNLITTSSISTIGVNISVFLLSLLLLLG</sequence>
<dbReference type="PANTHER" id="PTHR24366:SF164">
    <property type="entry name" value="CONNECTIN-LIKE PROTEIN"/>
    <property type="match status" value="1"/>
</dbReference>
<accession>A0A821QSU4</accession>
<protein>
    <recommendedName>
        <fullName evidence="6">Connectin</fullName>
    </recommendedName>
</protein>
<dbReference type="Gene3D" id="3.80.10.10">
    <property type="entry name" value="Ribonuclease Inhibitor"/>
    <property type="match status" value="2"/>
</dbReference>
<proteinExistence type="predicted"/>
<evidence type="ECO:0000256" key="2">
    <source>
        <dbReference type="ARBA" id="ARBA00022737"/>
    </source>
</evidence>
<name>A0A821QSU4_9NEOP</name>
<reference evidence="4" key="1">
    <citation type="submission" date="2021-02" db="EMBL/GenBank/DDBJ databases">
        <authorList>
            <person name="Steward A R."/>
        </authorList>
    </citation>
    <scope>NUCLEOTIDE SEQUENCE</scope>
</reference>
<evidence type="ECO:0000256" key="1">
    <source>
        <dbReference type="ARBA" id="ARBA00022614"/>
    </source>
</evidence>
<dbReference type="OrthoDB" id="27267at2759"/>
<feature type="signal peptide" evidence="3">
    <location>
        <begin position="1"/>
        <end position="22"/>
    </location>
</feature>